<evidence type="ECO:0000259" key="2">
    <source>
        <dbReference type="Pfam" id="PF13251"/>
    </source>
</evidence>
<dbReference type="Pfam" id="PF13251">
    <property type="entry name" value="DUF4042"/>
    <property type="match status" value="1"/>
</dbReference>
<organism evidence="3">
    <name type="scientific">Ceratitis capitata</name>
    <name type="common">Mediterranean fruit fly</name>
    <name type="synonym">Tephritis capitata</name>
    <dbReference type="NCBI Taxonomy" id="7213"/>
    <lineage>
        <taxon>Eukaryota</taxon>
        <taxon>Metazoa</taxon>
        <taxon>Ecdysozoa</taxon>
        <taxon>Arthropoda</taxon>
        <taxon>Hexapoda</taxon>
        <taxon>Insecta</taxon>
        <taxon>Pterygota</taxon>
        <taxon>Neoptera</taxon>
        <taxon>Endopterygota</taxon>
        <taxon>Diptera</taxon>
        <taxon>Brachycera</taxon>
        <taxon>Muscomorpha</taxon>
        <taxon>Tephritoidea</taxon>
        <taxon>Tephritidae</taxon>
        <taxon>Ceratitis</taxon>
        <taxon>Ceratitis</taxon>
    </lineage>
</organism>
<reference evidence="3" key="1">
    <citation type="submission" date="2013-07" db="EMBL/GenBank/DDBJ databases">
        <authorList>
            <person name="Geib S."/>
        </authorList>
    </citation>
    <scope>NUCLEOTIDE SEQUENCE</scope>
</reference>
<dbReference type="InterPro" id="IPR011989">
    <property type="entry name" value="ARM-like"/>
</dbReference>
<evidence type="ECO:0000256" key="1">
    <source>
        <dbReference type="ARBA" id="ARBA00015263"/>
    </source>
</evidence>
<dbReference type="InterPro" id="IPR016024">
    <property type="entry name" value="ARM-type_fold"/>
</dbReference>
<feature type="domain" description="DUF4042" evidence="2">
    <location>
        <begin position="317"/>
        <end position="489"/>
    </location>
</feature>
<dbReference type="SUPFAM" id="SSF48371">
    <property type="entry name" value="ARM repeat"/>
    <property type="match status" value="2"/>
</dbReference>
<dbReference type="PANTHER" id="PTHR13366:SF0">
    <property type="entry name" value="HEAT REPEAT-CONTAINING PROTEIN 6"/>
    <property type="match status" value="1"/>
</dbReference>
<dbReference type="Gene3D" id="1.25.10.10">
    <property type="entry name" value="Leucine-rich Repeat Variant"/>
    <property type="match status" value="2"/>
</dbReference>
<dbReference type="AlphaFoldDB" id="W8C9T3"/>
<sequence length="1036" mass="118259">MDSETVVNQIKLIKSCDFDRQSNIFIEEYLNIIESITFFDVTSEIVPITISELLDTQIFLDHCKDDERINKFLHWLCEVFTKNKSAEGYALQAITKVVKCNPKYRTMIFEDIFSPQSFIYSRIESEIEVVKCNNHTLHILECADVIFEDLPKEEISPTFKPSIIALMKSLIRTQYSNLNSSQCPHVVFYTLILLKKLTGICKDHIEPNMNELLGISLGYMSFGIQIKEISGGCPKKIKPSQYIQNTSDELDTCEPSAHQQIRGKFTKPKKNREKKCKEILNPVFDSIYKESTLEKCEYPLEYDMKKKNEMNGEISSKIRIASIALFGDIIRSVEKRVLYSYWQSILPFHVEDNCLCYNDILVVCQSDLNSKCRGVALQVFTELLLSLRSLLSQAEFKERTSSFLPFSQMLGISILAAYKSLTYVINNEESIHVLIQSLKCLAALVDVTPLIKLGYEIIYDFVAGIKSLLINKDFTIQVSALTVLEMLLIKAENSPNALHALGISKNKITLTDCKSSEVPTAAEKPNKATVQNVQYSSFESSWLISKVLTYLKNSFQLGVPSEKKIPLPLRIKSIHLLTAMSTHFELFLKDNLEEVAFVIEKAVCDEQFEVRLYGSKCLEACTYHMGVFLKTNLSEDNIGICKCFWIHLLPIITNQIKKENETIAIKITLCDAISNIGASIFETLPEFIRINLLSFLSGVGCDYSEDVQLRATIVRTLSVFVTFPSMRLNLVFIENTAELILRLSGEGNMVIRIKVIWSMGNVTDSLLENINHNYHERISDGILWQLIQHSTEACNDNDKVRCNAVRTLGNLLRLLTEKHFSTLSNRTLIKCAIIKLIDGIRSSGTSKVKWNSCYAVGNMLQNENIFLYSTINDDMKWQSSLYTAVCDVISGHPNYKVKINATMAVIHISRREYYGEYYEVIWSTALTAVEQSHNLINYYEYNHRDQLQEKLCYLISHMIELAHLNDFIMLSRILLKRKEVVKSTWIRVLSRMIPEKAAPLLSCLTRLEDLLKTETLSSDQNIAITHVIDAIPSCFY</sequence>
<dbReference type="EMBL" id="GAMC01001879">
    <property type="protein sequence ID" value="JAC04677.1"/>
    <property type="molecule type" value="mRNA"/>
</dbReference>
<evidence type="ECO:0000313" key="3">
    <source>
        <dbReference type="EMBL" id="JAC04677.1"/>
    </source>
</evidence>
<proteinExistence type="evidence at transcript level"/>
<dbReference type="InterPro" id="IPR052107">
    <property type="entry name" value="HEAT6"/>
</dbReference>
<accession>W8C9T3</accession>
<dbReference type="PANTHER" id="PTHR13366">
    <property type="entry name" value="MALARIA ANTIGEN-RELATED"/>
    <property type="match status" value="1"/>
</dbReference>
<gene>
    <name evidence="3" type="primary">HEAT6</name>
</gene>
<reference evidence="3" key="2">
    <citation type="journal article" date="2014" name="BMC Genomics">
        <title>A genomic perspective to assessing quality of mass-reared SIT flies used in Mediterranean fruit fly (Ceratitis capitata) eradication in California.</title>
        <authorList>
            <person name="Calla B."/>
            <person name="Hall B."/>
            <person name="Hou S."/>
            <person name="Geib S.M."/>
        </authorList>
    </citation>
    <scope>NUCLEOTIDE SEQUENCE</scope>
</reference>
<name>W8C9T3_CERCA</name>
<dbReference type="InterPro" id="IPR025283">
    <property type="entry name" value="DUF4042"/>
</dbReference>
<protein>
    <recommendedName>
        <fullName evidence="1">HEAT repeat-containing protein 6</fullName>
    </recommendedName>
</protein>
<dbReference type="OrthoDB" id="66533at2759"/>